<dbReference type="InterPro" id="IPR026575">
    <property type="entry name" value="GpdQ/CpdA-like"/>
</dbReference>
<evidence type="ECO:0000313" key="6">
    <source>
        <dbReference type="EMBL" id="WIN00619.1"/>
    </source>
</evidence>
<keyword evidence="1" id="KW-0479">Metal-binding</keyword>
<evidence type="ECO:0000259" key="5">
    <source>
        <dbReference type="Pfam" id="PF00149"/>
    </source>
</evidence>
<evidence type="ECO:0000256" key="1">
    <source>
        <dbReference type="ARBA" id="ARBA00022723"/>
    </source>
</evidence>
<keyword evidence="2" id="KW-0378">Hydrolase</keyword>
<evidence type="ECO:0000256" key="2">
    <source>
        <dbReference type="ARBA" id="ARBA00022801"/>
    </source>
</evidence>
<protein>
    <submittedName>
        <fullName evidence="6">Phosphodiesterase</fullName>
    </submittedName>
</protein>
<keyword evidence="7" id="KW-1185">Reference proteome</keyword>
<comment type="similarity">
    <text evidence="4">Belongs to the cyclic nucleotide phosphodiesterase class-III family.</text>
</comment>
<dbReference type="EMBL" id="CP126980">
    <property type="protein sequence ID" value="WIN00619.1"/>
    <property type="molecule type" value="Genomic_DNA"/>
</dbReference>
<dbReference type="SUPFAM" id="SSF56300">
    <property type="entry name" value="Metallo-dependent phosphatases"/>
    <property type="match status" value="1"/>
</dbReference>
<dbReference type="RefSeq" id="WP_284922148.1">
    <property type="nucleotide sequence ID" value="NZ_CP126980.1"/>
</dbReference>
<proteinExistence type="inferred from homology"/>
<organism evidence="6 7">
    <name type="scientific">Actinoplanes oblitus</name>
    <dbReference type="NCBI Taxonomy" id="3040509"/>
    <lineage>
        <taxon>Bacteria</taxon>
        <taxon>Bacillati</taxon>
        <taxon>Actinomycetota</taxon>
        <taxon>Actinomycetes</taxon>
        <taxon>Micromonosporales</taxon>
        <taxon>Micromonosporaceae</taxon>
        <taxon>Actinoplanes</taxon>
    </lineage>
</organism>
<dbReference type="InterPro" id="IPR029052">
    <property type="entry name" value="Metallo-depent_PP-like"/>
</dbReference>
<gene>
    <name evidence="6" type="ORF">ACTOB_004334</name>
</gene>
<dbReference type="PANTHER" id="PTHR42988:SF2">
    <property type="entry name" value="CYCLIC NUCLEOTIDE PHOSPHODIESTERASE CBUA0032-RELATED"/>
    <property type="match status" value="1"/>
</dbReference>
<sequence length="261" mass="28691">MELAIKVSVSAQYAFTMTVIAHFSDIHVDGEDRSAERTSRIVRYLKALRTSVDVVLVTGDLADHGAESEYERMAELLDLPGPVLYCPGNHDSREPLRKVLLREAPHGAPVNKAYQISGTLFLMCDSSIPDRDDGRLAERTLDWIESELVASAALPAFVCFHHPPVTLGIPYVDAIRQFATDRLARLIARHDNVVAVLCGHAHTPASTTFGGKPLLVAPGVVSTLMLPFESDALVDESLPPMLALHILDEERRLTTHFRVVP</sequence>
<dbReference type="PANTHER" id="PTHR42988">
    <property type="entry name" value="PHOSPHOHYDROLASE"/>
    <property type="match status" value="1"/>
</dbReference>
<dbReference type="InterPro" id="IPR050884">
    <property type="entry name" value="CNP_phosphodiesterase-III"/>
</dbReference>
<feature type="domain" description="Calcineurin-like phosphoesterase" evidence="5">
    <location>
        <begin position="20"/>
        <end position="204"/>
    </location>
</feature>
<evidence type="ECO:0000256" key="4">
    <source>
        <dbReference type="ARBA" id="ARBA00025742"/>
    </source>
</evidence>
<reference evidence="6 7" key="1">
    <citation type="submission" date="2023-06" db="EMBL/GenBank/DDBJ databases">
        <authorList>
            <person name="Yushchuk O."/>
            <person name="Binda E."/>
            <person name="Ruckert-Reed C."/>
            <person name="Fedorenko V."/>
            <person name="Kalinowski J."/>
            <person name="Marinelli F."/>
        </authorList>
    </citation>
    <scope>NUCLEOTIDE SEQUENCE [LARGE SCALE GENOMIC DNA]</scope>
    <source>
        <strain evidence="6 7">NRRL 3884</strain>
    </source>
</reference>
<dbReference type="Proteomes" id="UP001240150">
    <property type="component" value="Chromosome"/>
</dbReference>
<dbReference type="CDD" id="cd07402">
    <property type="entry name" value="MPP_GpdQ"/>
    <property type="match status" value="1"/>
</dbReference>
<dbReference type="Gene3D" id="3.60.21.10">
    <property type="match status" value="1"/>
</dbReference>
<evidence type="ECO:0000313" key="7">
    <source>
        <dbReference type="Proteomes" id="UP001240150"/>
    </source>
</evidence>
<dbReference type="Pfam" id="PF00149">
    <property type="entry name" value="Metallophos"/>
    <property type="match status" value="1"/>
</dbReference>
<evidence type="ECO:0000256" key="3">
    <source>
        <dbReference type="ARBA" id="ARBA00023004"/>
    </source>
</evidence>
<name>A0ABY8WV28_9ACTN</name>
<accession>A0ABY8WV28</accession>
<keyword evidence="3" id="KW-0408">Iron</keyword>
<dbReference type="InterPro" id="IPR004843">
    <property type="entry name" value="Calcineurin-like_PHP"/>
</dbReference>